<dbReference type="GO" id="GO:0005525">
    <property type="term" value="F:GTP binding"/>
    <property type="evidence" value="ECO:0007669"/>
    <property type="project" value="UniProtKB-KW"/>
</dbReference>
<dbReference type="SUPFAM" id="SSF50447">
    <property type="entry name" value="Translation proteins"/>
    <property type="match status" value="1"/>
</dbReference>
<dbReference type="PANTHER" id="PTHR42908:SF10">
    <property type="entry name" value="EUKARYOTIC TRANSLATION ELONGATION FACTOR 2"/>
    <property type="match status" value="1"/>
</dbReference>
<feature type="domain" description="Elongation factor EFG" evidence="8">
    <location>
        <begin position="512"/>
        <end position="601"/>
    </location>
</feature>
<evidence type="ECO:0000256" key="1">
    <source>
        <dbReference type="ARBA" id="ARBA00022490"/>
    </source>
</evidence>
<protein>
    <submittedName>
        <fullName evidence="11">Elongation factor 2</fullName>
    </submittedName>
</protein>
<feature type="domain" description="Translation elongation factor EFG/EF2" evidence="9">
    <location>
        <begin position="393"/>
        <end position="510"/>
    </location>
</feature>
<keyword evidence="5" id="KW-0648">Protein biosynthesis</keyword>
<dbReference type="STRING" id="75913.A0A0K0FPQ7"/>
<dbReference type="Pfam" id="PF14492">
    <property type="entry name" value="EFG_III"/>
    <property type="match status" value="1"/>
</dbReference>
<reference evidence="11" key="2">
    <citation type="submission" date="2015-08" db="UniProtKB">
        <authorList>
            <consortium name="WormBaseParasite"/>
        </authorList>
    </citation>
    <scope>IDENTIFICATION</scope>
</reference>
<dbReference type="SMART" id="SM00889">
    <property type="entry name" value="EFG_IV"/>
    <property type="match status" value="1"/>
</dbReference>
<evidence type="ECO:0000256" key="4">
    <source>
        <dbReference type="ARBA" id="ARBA00022801"/>
    </source>
</evidence>
<dbReference type="Gene3D" id="3.90.1430.10">
    <property type="entry name" value="Yeast translation eEF2 (G' domain)"/>
    <property type="match status" value="1"/>
</dbReference>
<evidence type="ECO:0000259" key="8">
    <source>
        <dbReference type="SMART" id="SM00838"/>
    </source>
</evidence>
<sequence length="631" mass="70846">MGVVMVDPSVGNVGFGSGLHGWAFTLKQFAKIYAEKFGVQVKKLMKNLWGDRFFNLKTKKWSSVEDRENKHGFSQFVLDPIYKVFDTIMNIKKEETTKLLERLNVKLSVEERDLEGKPLMKVVMRKWLPAGDTMLQMICIHLPSPVTAQRYRMEMLYEGPHDDKAAVAIKNCDANGPLMMYVSKMVPTSDKGRFYAFGRVFSGKVATGMKARIQGPNYVPGKKEDLYEKTIQRTILMMGRYIEPIEDIPSGNIAGGTIKTYKDAHNLRVMKFSVFPVVRVAIEPKNPGDLPKLVEGLKRLAKSDPMVQCIFEKSGEHIIAGAGELHLEICLKDLEKDHAYIPLKKSDPVVSYRETVQTESSIMCLSKSPNKHNRIFMKAVPMPDGLADNIDKGEISARDEMKARAKVLAEKYEYDVTEARKIWAFGPDGTGPNILVDVTKGVQYLNEIKDSCVAALQWATKEGVLCDENMRGVRFNIHDVTLHADAIHRGGGQIIPTARRVMYASVLTAEPRLLEPVYLCEIQCPEAAVGGIYGVLNRRRGHVFEEAQIAGTPMFHVKSYLPVNESFGFTADLRSNTGGQAFPQCVFDHWQILQGNPLEAGSKPNQIILDTRKRKGLKVEVPVLDNYFDKL</sequence>
<keyword evidence="3" id="KW-0251">Elongation factor</keyword>
<keyword evidence="6" id="KW-0342">GTP-binding</keyword>
<dbReference type="InterPro" id="IPR035647">
    <property type="entry name" value="EFG_III/V"/>
</dbReference>
<proteinExistence type="predicted"/>
<evidence type="ECO:0000256" key="6">
    <source>
        <dbReference type="ARBA" id="ARBA00023134"/>
    </source>
</evidence>
<dbReference type="InterPro" id="IPR009000">
    <property type="entry name" value="Transl_B-barrel_sf"/>
</dbReference>
<dbReference type="PANTHER" id="PTHR42908">
    <property type="entry name" value="TRANSLATION ELONGATION FACTOR-RELATED"/>
    <property type="match status" value="1"/>
</dbReference>
<dbReference type="InterPro" id="IPR000640">
    <property type="entry name" value="EFG_V-like"/>
</dbReference>
<dbReference type="AlphaFoldDB" id="A0A0K0FPQ7"/>
<dbReference type="FunFam" id="3.30.230.10:FF:000006">
    <property type="entry name" value="Translation elongation factor 2"/>
    <property type="match status" value="1"/>
</dbReference>
<reference evidence="10" key="1">
    <citation type="submission" date="2014-07" db="EMBL/GenBank/DDBJ databases">
        <authorList>
            <person name="Martin A.A"/>
            <person name="De Silva N."/>
        </authorList>
    </citation>
    <scope>NUCLEOTIDE SEQUENCE</scope>
</reference>
<dbReference type="GO" id="GO:0003924">
    <property type="term" value="F:GTPase activity"/>
    <property type="evidence" value="ECO:0007669"/>
    <property type="project" value="TreeGrafter"/>
</dbReference>
<dbReference type="FunFam" id="3.30.70.870:FF:000002">
    <property type="entry name" value="Translation elongation factor 2"/>
    <property type="match status" value="1"/>
</dbReference>
<keyword evidence="4" id="KW-0378">Hydrolase</keyword>
<dbReference type="FunFam" id="3.30.70.240:FF:000003">
    <property type="entry name" value="Translation elongation factor 2"/>
    <property type="match status" value="1"/>
</dbReference>
<name>A0A0K0FPQ7_STRVS</name>
<accession>A0A0K0FPQ7</accession>
<dbReference type="Gene3D" id="2.40.30.10">
    <property type="entry name" value="Translation factors"/>
    <property type="match status" value="1"/>
</dbReference>
<dbReference type="InterPro" id="IPR005517">
    <property type="entry name" value="Transl_elong_EFG/EF2_IV"/>
</dbReference>
<dbReference type="GO" id="GO:0003746">
    <property type="term" value="F:translation elongation factor activity"/>
    <property type="evidence" value="ECO:0007669"/>
    <property type="project" value="UniProtKB-KW"/>
</dbReference>
<dbReference type="InterPro" id="IPR027417">
    <property type="entry name" value="P-loop_NTPase"/>
</dbReference>
<keyword evidence="1" id="KW-0963">Cytoplasm</keyword>
<keyword evidence="10" id="KW-1185">Reference proteome</keyword>
<evidence type="ECO:0000259" key="9">
    <source>
        <dbReference type="SMART" id="SM00889"/>
    </source>
</evidence>
<dbReference type="InterPro" id="IPR020568">
    <property type="entry name" value="Ribosomal_Su5_D2-typ_SF"/>
</dbReference>
<evidence type="ECO:0000256" key="5">
    <source>
        <dbReference type="ARBA" id="ARBA00022917"/>
    </source>
</evidence>
<dbReference type="InterPro" id="IPR004161">
    <property type="entry name" value="EFTu-like_2"/>
</dbReference>
<dbReference type="Pfam" id="PF03144">
    <property type="entry name" value="GTP_EFTU_D2"/>
    <property type="match status" value="1"/>
</dbReference>
<comment type="catalytic activity">
    <reaction evidence="7">
        <text>GTP + H2O = GDP + phosphate + H(+)</text>
        <dbReference type="Rhea" id="RHEA:19669"/>
        <dbReference type="ChEBI" id="CHEBI:15377"/>
        <dbReference type="ChEBI" id="CHEBI:15378"/>
        <dbReference type="ChEBI" id="CHEBI:37565"/>
        <dbReference type="ChEBI" id="CHEBI:43474"/>
        <dbReference type="ChEBI" id="CHEBI:58189"/>
    </reaction>
    <physiologicalReaction direction="left-to-right" evidence="7">
        <dbReference type="Rhea" id="RHEA:19670"/>
    </physiologicalReaction>
</comment>
<dbReference type="GO" id="GO:1990904">
    <property type="term" value="C:ribonucleoprotein complex"/>
    <property type="evidence" value="ECO:0007669"/>
    <property type="project" value="TreeGrafter"/>
</dbReference>
<dbReference type="CDD" id="cd16261">
    <property type="entry name" value="EF2_snRNP_III"/>
    <property type="match status" value="1"/>
</dbReference>
<dbReference type="SUPFAM" id="SSF52540">
    <property type="entry name" value="P-loop containing nucleoside triphosphate hydrolases"/>
    <property type="match status" value="1"/>
</dbReference>
<dbReference type="InterPro" id="IPR014721">
    <property type="entry name" value="Ribsml_uS5_D2-typ_fold_subgr"/>
</dbReference>
<dbReference type="FunFam" id="3.90.1430.10:FF:000003">
    <property type="entry name" value="Elongation factor 2"/>
    <property type="match status" value="1"/>
</dbReference>
<dbReference type="Pfam" id="PF00679">
    <property type="entry name" value="EFG_C"/>
    <property type="match status" value="1"/>
</dbReference>
<evidence type="ECO:0000313" key="11">
    <source>
        <dbReference type="WBParaSite" id="SVE_1120100.1"/>
    </source>
</evidence>
<dbReference type="Gene3D" id="3.30.230.10">
    <property type="match status" value="1"/>
</dbReference>
<dbReference type="FunFam" id="2.40.30.10:FF:000010">
    <property type="entry name" value="Translation elongation factor 2"/>
    <property type="match status" value="1"/>
</dbReference>
<dbReference type="Pfam" id="PF03764">
    <property type="entry name" value="EFG_IV"/>
    <property type="match status" value="1"/>
</dbReference>
<dbReference type="CDD" id="cd01681">
    <property type="entry name" value="aeEF2_snRNP_like_IV"/>
    <property type="match status" value="1"/>
</dbReference>
<dbReference type="SUPFAM" id="SSF54211">
    <property type="entry name" value="Ribosomal protein S5 domain 2-like"/>
    <property type="match status" value="1"/>
</dbReference>
<dbReference type="Proteomes" id="UP000035680">
    <property type="component" value="Unassembled WGS sequence"/>
</dbReference>
<organism evidence="10 11">
    <name type="scientific">Strongyloides venezuelensis</name>
    <name type="common">Threadworm</name>
    <dbReference type="NCBI Taxonomy" id="75913"/>
    <lineage>
        <taxon>Eukaryota</taxon>
        <taxon>Metazoa</taxon>
        <taxon>Ecdysozoa</taxon>
        <taxon>Nematoda</taxon>
        <taxon>Chromadorea</taxon>
        <taxon>Rhabditida</taxon>
        <taxon>Tylenchina</taxon>
        <taxon>Panagrolaimomorpha</taxon>
        <taxon>Strongyloidoidea</taxon>
        <taxon>Strongyloididae</taxon>
        <taxon>Strongyloides</taxon>
    </lineage>
</organism>
<dbReference type="SMART" id="SM00838">
    <property type="entry name" value="EFG_C"/>
    <property type="match status" value="1"/>
</dbReference>
<dbReference type="WBParaSite" id="SVE_1120100.1">
    <property type="protein sequence ID" value="SVE_1120100.1"/>
    <property type="gene ID" value="SVE_1120100"/>
</dbReference>
<evidence type="ECO:0000256" key="7">
    <source>
        <dbReference type="ARBA" id="ARBA00049117"/>
    </source>
</evidence>
<dbReference type="CDD" id="cd04096">
    <property type="entry name" value="eEF2_snRNP_like_C"/>
    <property type="match status" value="1"/>
</dbReference>
<dbReference type="GO" id="GO:0005829">
    <property type="term" value="C:cytosol"/>
    <property type="evidence" value="ECO:0007669"/>
    <property type="project" value="TreeGrafter"/>
</dbReference>
<keyword evidence="2" id="KW-0547">Nucleotide-binding</keyword>
<evidence type="ECO:0000313" key="10">
    <source>
        <dbReference type="Proteomes" id="UP000035680"/>
    </source>
</evidence>
<dbReference type="Gene3D" id="3.30.70.870">
    <property type="entry name" value="Elongation Factor G (Translational Gtpase), domain 3"/>
    <property type="match status" value="1"/>
</dbReference>
<dbReference type="SUPFAM" id="SSF54980">
    <property type="entry name" value="EF-G C-terminal domain-like"/>
    <property type="match status" value="2"/>
</dbReference>
<evidence type="ECO:0000256" key="3">
    <source>
        <dbReference type="ARBA" id="ARBA00022768"/>
    </source>
</evidence>
<evidence type="ECO:0000256" key="2">
    <source>
        <dbReference type="ARBA" id="ARBA00022741"/>
    </source>
</evidence>
<dbReference type="InterPro" id="IPR041095">
    <property type="entry name" value="EFG_II"/>
</dbReference>
<dbReference type="GO" id="GO:0043022">
    <property type="term" value="F:ribosome binding"/>
    <property type="evidence" value="ECO:0007669"/>
    <property type="project" value="TreeGrafter"/>
</dbReference>
<dbReference type="Gene3D" id="3.30.70.240">
    <property type="match status" value="1"/>
</dbReference>